<gene>
    <name evidence="1" type="ORF">BJI69_04635</name>
</gene>
<dbReference type="AlphaFoldDB" id="A0A0G9H5C7"/>
<organism evidence="1 2">
    <name type="scientific">Luteibacter rhizovicinus DSM 16549</name>
    <dbReference type="NCBI Taxonomy" id="1440763"/>
    <lineage>
        <taxon>Bacteria</taxon>
        <taxon>Pseudomonadati</taxon>
        <taxon>Pseudomonadota</taxon>
        <taxon>Gammaproteobacteria</taxon>
        <taxon>Lysobacterales</taxon>
        <taxon>Rhodanobacteraceae</taxon>
        <taxon>Luteibacter</taxon>
    </lineage>
</organism>
<dbReference type="OrthoDB" id="6196416at2"/>
<dbReference type="PROSITE" id="PS51257">
    <property type="entry name" value="PROKAR_LIPOPROTEIN"/>
    <property type="match status" value="1"/>
</dbReference>
<dbReference type="EMBL" id="CP017480">
    <property type="protein sequence ID" value="APG06354.1"/>
    <property type="molecule type" value="Genomic_DNA"/>
</dbReference>
<dbReference type="RefSeq" id="WP_046969179.1">
    <property type="nucleotide sequence ID" value="NZ_CP017480.1"/>
</dbReference>
<evidence type="ECO:0000313" key="1">
    <source>
        <dbReference type="EMBL" id="APG06354.1"/>
    </source>
</evidence>
<sequence>MRRIALLVLALAVSLLSGCATDVRNEALTRATNSYASAVRWGDWEGAQSFIDKDYAKDHPLSSIEISRLGQLRITGYDEGGGPRPDGDNDMAQVVQINVVNVNTQSERTVVDRQRWHYDAEKKKWWLMTGLPDFSPK</sequence>
<evidence type="ECO:0000313" key="2">
    <source>
        <dbReference type="Proteomes" id="UP000182987"/>
    </source>
</evidence>
<dbReference type="PATRIC" id="fig|1440763.5.peg.3769"/>
<accession>A0A0G9H5C7</accession>
<reference evidence="2" key="1">
    <citation type="submission" date="2016-09" db="EMBL/GenBank/DDBJ databases">
        <authorList>
            <person name="Lysoe E."/>
        </authorList>
    </citation>
    <scope>NUCLEOTIDE SEQUENCE [LARGE SCALE GENOMIC DNA]</scope>
    <source>
        <strain evidence="2">LJ96T</strain>
    </source>
</reference>
<proteinExistence type="predicted"/>
<name>A0A0G9H5C7_9GAMM</name>
<keyword evidence="2" id="KW-1185">Reference proteome</keyword>
<dbReference type="KEGG" id="lrz:BJI69_04635"/>
<dbReference type="STRING" id="1440763.BJI69_04635"/>
<protein>
    <submittedName>
        <fullName evidence="1">Uncharacterized protein</fullName>
    </submittedName>
</protein>
<dbReference type="Proteomes" id="UP000182987">
    <property type="component" value="Chromosome"/>
</dbReference>